<accession>A0A6I0F6Y0</accession>
<comment type="caution">
    <text evidence="1">The sequence shown here is derived from an EMBL/GenBank/DDBJ whole genome shotgun (WGS) entry which is preliminary data.</text>
</comment>
<dbReference type="OrthoDB" id="2080377at2"/>
<gene>
    <name evidence="1" type="ORF">F8154_14825</name>
</gene>
<proteinExistence type="predicted"/>
<evidence type="ECO:0000313" key="1">
    <source>
        <dbReference type="EMBL" id="KAB3529287.1"/>
    </source>
</evidence>
<organism evidence="1 2">
    <name type="scientific">Alkaliphilus pronyensis</name>
    <dbReference type="NCBI Taxonomy" id="1482732"/>
    <lineage>
        <taxon>Bacteria</taxon>
        <taxon>Bacillati</taxon>
        <taxon>Bacillota</taxon>
        <taxon>Clostridia</taxon>
        <taxon>Peptostreptococcales</taxon>
        <taxon>Natronincolaceae</taxon>
        <taxon>Alkaliphilus</taxon>
    </lineage>
</organism>
<keyword evidence="2" id="KW-1185">Reference proteome</keyword>
<evidence type="ECO:0008006" key="3">
    <source>
        <dbReference type="Google" id="ProtNLM"/>
    </source>
</evidence>
<dbReference type="RefSeq" id="WP_151862385.1">
    <property type="nucleotide sequence ID" value="NZ_WBZC01000090.1"/>
</dbReference>
<protein>
    <recommendedName>
        <fullName evidence="3">Lipoprotein</fullName>
    </recommendedName>
</protein>
<reference evidence="1 2" key="1">
    <citation type="submission" date="2019-10" db="EMBL/GenBank/DDBJ databases">
        <title>Alkaliphilus serpentinus sp. nov. and Alkaliphilus pronyensis sp. nov., two novel anaerobic alkaliphilic species isolated from the serpentinized-hosted hydrothermal field of the Prony Bay (New Caledonia).</title>
        <authorList>
            <person name="Postec A."/>
        </authorList>
    </citation>
    <scope>NUCLEOTIDE SEQUENCE [LARGE SCALE GENOMIC DNA]</scope>
    <source>
        <strain evidence="1 2">LacV</strain>
    </source>
</reference>
<dbReference type="Proteomes" id="UP000432715">
    <property type="component" value="Unassembled WGS sequence"/>
</dbReference>
<name>A0A6I0F6Y0_9FIRM</name>
<sequence length="412" mass="47586">MKKSIKKALSILLVLMVTTMLITGCSIEEKKLYDLMDEKSQIPVSKQYGEITLDIEEIPVDILETMGYEYSYFFELLQNKSIYYETKQDNETMNVDMSIYIMDIETKEKTPFISAMFDGDMVYVKIDDMVNVLLDYLTDDLSKAELIYVFDDVQYISLTTEQIMDFYLDAISIEDESQKEMISKMMTDALDKEIMEEKRQETLEFFSPLLSKIAATFNGFETKLVTEEDNKLVVSIGVLELLDTVNGLVQYSIDNIDEVAALVKEIVPAYLDFSVKQMVGISEEEKIDMEMQMDMVKYQLITAIDVMVEDIKANKELYKEIAEESINKSKGDFVSMVGNSRLNMTFEKTEDNKYITNTDLKVNADYGDDRVAFTLRVTDTLQPIESFQITKPTENVMGYEEYLERVNSLDFY</sequence>
<dbReference type="PROSITE" id="PS51257">
    <property type="entry name" value="PROKAR_LIPOPROTEIN"/>
    <property type="match status" value="1"/>
</dbReference>
<evidence type="ECO:0000313" key="2">
    <source>
        <dbReference type="Proteomes" id="UP000432715"/>
    </source>
</evidence>
<dbReference type="EMBL" id="WBZC01000090">
    <property type="protein sequence ID" value="KAB3529287.1"/>
    <property type="molecule type" value="Genomic_DNA"/>
</dbReference>
<dbReference type="AlphaFoldDB" id="A0A6I0F6Y0"/>